<reference evidence="3 4" key="1">
    <citation type="submission" date="2019-03" db="EMBL/GenBank/DDBJ databases">
        <title>Genomic Encyclopedia of Type Strains, Phase IV (KMG-IV): sequencing the most valuable type-strain genomes for metagenomic binning, comparative biology and taxonomic classification.</title>
        <authorList>
            <person name="Goeker M."/>
        </authorList>
    </citation>
    <scope>NUCLEOTIDE SEQUENCE [LARGE SCALE GENOMIC DNA]</scope>
    <source>
        <strain evidence="3 4">DSM 11901</strain>
    </source>
</reference>
<evidence type="ECO:0000313" key="4">
    <source>
        <dbReference type="Proteomes" id="UP000294593"/>
    </source>
</evidence>
<protein>
    <submittedName>
        <fullName evidence="3">Uncharacterized protein (PEP-CTERM system associated)</fullName>
    </submittedName>
</protein>
<organism evidence="3 4">
    <name type="scientific">Aquabacterium commune</name>
    <dbReference type="NCBI Taxonomy" id="70586"/>
    <lineage>
        <taxon>Bacteria</taxon>
        <taxon>Pseudomonadati</taxon>
        <taxon>Pseudomonadota</taxon>
        <taxon>Betaproteobacteria</taxon>
        <taxon>Burkholderiales</taxon>
        <taxon>Aquabacterium</taxon>
    </lineage>
</organism>
<keyword evidence="4" id="KW-1185">Reference proteome</keyword>
<keyword evidence="2" id="KW-0732">Signal</keyword>
<feature type="chain" id="PRO_5020800432" evidence="2">
    <location>
        <begin position="29"/>
        <end position="533"/>
    </location>
</feature>
<accession>A0A4R6R7X5</accession>
<proteinExistence type="predicted"/>
<feature type="region of interest" description="Disordered" evidence="1">
    <location>
        <begin position="194"/>
        <end position="217"/>
    </location>
</feature>
<evidence type="ECO:0000313" key="3">
    <source>
        <dbReference type="EMBL" id="TDP82093.1"/>
    </source>
</evidence>
<dbReference type="Proteomes" id="UP000294593">
    <property type="component" value="Unassembled WGS sequence"/>
</dbReference>
<dbReference type="AlphaFoldDB" id="A0A4R6R7X5"/>
<sequence>MATTLRDARCTAARLACGVIVLAYSAHAQGQTQAQTPAVAAAQPPQGAAPIFTPTLGAQISHSDNATQTTSSRRQSDTIVSISPGVSLAYRGANSTVTGQMQLSSVNYLGNTQTDRLLPNGRLALHTEVARQGWGLDASVAADQVKSQFTSAQSASISTADTYTNTRVQVSPFLERALDPQTLLRARLERTQLHSTANSDGLSNRPNTNTNGASLNISRRPSRAGYVLSARYQDTQADGQAQSIYVQRLVKGTALYALSPELEVGLVLGRESNQALLQQFRDTVKGAQFEWRPSQRTQVKALVEERFFGRSWEAEASHRTPMLSLGLSSNRQISTYTSPVGNGLVTGGSTQALLDALLTSRIPNEAERSKAVNDMITQRNLPRQLGSTRDLYDLNAQVRQATVARAALMGTRSVLLVSAGQTMSRPLAGDAFSSLLGPGNETRERYADTQINHRMTPSTTLTMGLRISRARILNTLLGTTTSSRETGMRLSLSSMLSPRTQLVGGLRRQRTVISTSGEAITENVVFAGLEHRF</sequence>
<name>A0A4R6R7X5_9BURK</name>
<evidence type="ECO:0000256" key="1">
    <source>
        <dbReference type="SAM" id="MobiDB-lite"/>
    </source>
</evidence>
<gene>
    <name evidence="3" type="ORF">EV672_10647</name>
</gene>
<dbReference type="InterPro" id="IPR017467">
    <property type="entry name" value="CHP03016_PEP-CTERM"/>
</dbReference>
<feature type="signal peptide" evidence="2">
    <location>
        <begin position="1"/>
        <end position="28"/>
    </location>
</feature>
<dbReference type="EMBL" id="SNXW01000006">
    <property type="protein sequence ID" value="TDP82093.1"/>
    <property type="molecule type" value="Genomic_DNA"/>
</dbReference>
<evidence type="ECO:0000256" key="2">
    <source>
        <dbReference type="SAM" id="SignalP"/>
    </source>
</evidence>
<dbReference type="RefSeq" id="WP_166643547.1">
    <property type="nucleotide sequence ID" value="NZ_JBASTO010000051.1"/>
</dbReference>
<dbReference type="NCBIfam" id="TIGR03016">
    <property type="entry name" value="pepcterm_hypo_1"/>
    <property type="match status" value="1"/>
</dbReference>
<comment type="caution">
    <text evidence="3">The sequence shown here is derived from an EMBL/GenBank/DDBJ whole genome shotgun (WGS) entry which is preliminary data.</text>
</comment>